<dbReference type="GO" id="GO:0010038">
    <property type="term" value="P:response to metal ion"/>
    <property type="evidence" value="ECO:0007669"/>
    <property type="project" value="InterPro"/>
</dbReference>
<protein>
    <submittedName>
        <fullName evidence="2">Cation tolerance protein CutA</fullName>
    </submittedName>
</protein>
<dbReference type="InterPro" id="IPR015867">
    <property type="entry name" value="N-reg_PII/ATP_PRibTrfase_C"/>
</dbReference>
<sequence>MTDAILVMVTAPTADKAAELARALVEEGLAACGNVVPGLRSIYRWEGKVHDEPEALLILKTRASHFEALRERVVRLHPYQCPEVLRLDVPEGHAPYLQWIRDNVRPTP</sequence>
<proteinExistence type="inferred from homology"/>
<dbReference type="InterPro" id="IPR004323">
    <property type="entry name" value="Ion_tolerance_CutA"/>
</dbReference>
<evidence type="ECO:0000313" key="3">
    <source>
        <dbReference type="Proteomes" id="UP000028547"/>
    </source>
</evidence>
<evidence type="ECO:0000256" key="1">
    <source>
        <dbReference type="ARBA" id="ARBA00010169"/>
    </source>
</evidence>
<gene>
    <name evidence="2" type="ORF">Q664_45190</name>
</gene>
<comment type="caution">
    <text evidence="2">The sequence shown here is derived from an EMBL/GenBank/DDBJ whole genome shotgun (WGS) entry which is preliminary data.</text>
</comment>
<dbReference type="PANTHER" id="PTHR23419:SF8">
    <property type="entry name" value="FI09726P"/>
    <property type="match status" value="1"/>
</dbReference>
<dbReference type="Pfam" id="PF03091">
    <property type="entry name" value="CutA1"/>
    <property type="match status" value="1"/>
</dbReference>
<dbReference type="SUPFAM" id="SSF54913">
    <property type="entry name" value="GlnB-like"/>
    <property type="match status" value="1"/>
</dbReference>
<dbReference type="GO" id="GO:0005507">
    <property type="term" value="F:copper ion binding"/>
    <property type="evidence" value="ECO:0007669"/>
    <property type="project" value="TreeGrafter"/>
</dbReference>
<organism evidence="2 3">
    <name type="scientific">Archangium violaceum Cb vi76</name>
    <dbReference type="NCBI Taxonomy" id="1406225"/>
    <lineage>
        <taxon>Bacteria</taxon>
        <taxon>Pseudomonadati</taxon>
        <taxon>Myxococcota</taxon>
        <taxon>Myxococcia</taxon>
        <taxon>Myxococcales</taxon>
        <taxon>Cystobacterineae</taxon>
        <taxon>Archangiaceae</taxon>
        <taxon>Archangium</taxon>
    </lineage>
</organism>
<dbReference type="Proteomes" id="UP000028547">
    <property type="component" value="Unassembled WGS sequence"/>
</dbReference>
<dbReference type="PANTHER" id="PTHR23419">
    <property type="entry name" value="DIVALENT CATION TOLERANCE CUTA-RELATED"/>
    <property type="match status" value="1"/>
</dbReference>
<comment type="similarity">
    <text evidence="1">Belongs to the CutA family.</text>
</comment>
<accession>A0A084SHC1</accession>
<dbReference type="InterPro" id="IPR011322">
    <property type="entry name" value="N-reg_PII-like_a/b"/>
</dbReference>
<evidence type="ECO:0000313" key="2">
    <source>
        <dbReference type="EMBL" id="KFA87856.1"/>
    </source>
</evidence>
<dbReference type="AlphaFoldDB" id="A0A084SHC1"/>
<dbReference type="EMBL" id="JPMI01000323">
    <property type="protein sequence ID" value="KFA87856.1"/>
    <property type="molecule type" value="Genomic_DNA"/>
</dbReference>
<dbReference type="Gene3D" id="3.30.70.120">
    <property type="match status" value="1"/>
</dbReference>
<dbReference type="RefSeq" id="WP_043410837.1">
    <property type="nucleotide sequence ID" value="NZ_JPMI01000323.1"/>
</dbReference>
<reference evidence="2 3" key="1">
    <citation type="submission" date="2014-07" db="EMBL/GenBank/DDBJ databases">
        <title>Draft Genome Sequence of Gephyronic Acid Producer, Cystobacter violaceus Strain Cb vi76.</title>
        <authorList>
            <person name="Stevens D.C."/>
            <person name="Young J."/>
            <person name="Carmichael R."/>
            <person name="Tan J."/>
            <person name="Taylor R.E."/>
        </authorList>
    </citation>
    <scope>NUCLEOTIDE SEQUENCE [LARGE SCALE GENOMIC DNA]</scope>
    <source>
        <strain evidence="2 3">Cb vi76</strain>
    </source>
</reference>
<name>A0A084SHC1_9BACT</name>